<dbReference type="InterPro" id="IPR003406">
    <property type="entry name" value="Glyco_trans_14"/>
</dbReference>
<evidence type="ECO:0000256" key="1">
    <source>
        <dbReference type="ARBA" id="ARBA00004606"/>
    </source>
</evidence>
<sequence>MVEERKELASRVGNDLGNVYVFPKANMVTYTGPTMVSNTLHACAILLKKFKDWDWFINLSASDYPLVTQDDLLFTFRDLKRDVNFIEHTSKLGWKE</sequence>
<dbReference type="Gramene" id="mRNA:HanXRQr2_Chr10g0436241">
    <property type="protein sequence ID" value="mRNA:HanXRQr2_Chr10g0436241"/>
    <property type="gene ID" value="HanXRQr2_Chr10g0436241"/>
</dbReference>
<keyword evidence="4" id="KW-0472">Membrane</keyword>
<reference evidence="6" key="2">
    <citation type="submission" date="2020-06" db="EMBL/GenBank/DDBJ databases">
        <title>Helianthus annuus Genome sequencing and assembly Release 2.</title>
        <authorList>
            <person name="Gouzy J."/>
            <person name="Langlade N."/>
            <person name="Munos S."/>
        </authorList>
    </citation>
    <scope>NUCLEOTIDE SEQUENCE</scope>
    <source>
        <tissue evidence="6">Leaves</tissue>
    </source>
</reference>
<dbReference type="PANTHER" id="PTHR45719:SF7">
    <property type="entry name" value="OS01G0201100 PROTEIN"/>
    <property type="match status" value="1"/>
</dbReference>
<gene>
    <name evidence="6" type="ORF">HanXRQr2_Chr10g0436241</name>
</gene>
<keyword evidence="7" id="KW-1185">Reference proteome</keyword>
<evidence type="ECO:0000256" key="5">
    <source>
        <dbReference type="ARBA" id="ARBA00023180"/>
    </source>
</evidence>
<dbReference type="GO" id="GO:0016020">
    <property type="term" value="C:membrane"/>
    <property type="evidence" value="ECO:0007669"/>
    <property type="project" value="UniProtKB-SubCell"/>
</dbReference>
<dbReference type="Proteomes" id="UP000215914">
    <property type="component" value="Unassembled WGS sequence"/>
</dbReference>
<keyword evidence="3 6" id="KW-0808">Transferase</keyword>
<evidence type="ECO:0000313" key="7">
    <source>
        <dbReference type="Proteomes" id="UP000215914"/>
    </source>
</evidence>
<keyword evidence="2" id="KW-0328">Glycosyltransferase</keyword>
<organism evidence="6 7">
    <name type="scientific">Helianthus annuus</name>
    <name type="common">Common sunflower</name>
    <dbReference type="NCBI Taxonomy" id="4232"/>
    <lineage>
        <taxon>Eukaryota</taxon>
        <taxon>Viridiplantae</taxon>
        <taxon>Streptophyta</taxon>
        <taxon>Embryophyta</taxon>
        <taxon>Tracheophyta</taxon>
        <taxon>Spermatophyta</taxon>
        <taxon>Magnoliopsida</taxon>
        <taxon>eudicotyledons</taxon>
        <taxon>Gunneridae</taxon>
        <taxon>Pentapetalae</taxon>
        <taxon>asterids</taxon>
        <taxon>campanulids</taxon>
        <taxon>Asterales</taxon>
        <taxon>Asteraceae</taxon>
        <taxon>Asteroideae</taxon>
        <taxon>Heliantheae alliance</taxon>
        <taxon>Heliantheae</taxon>
        <taxon>Helianthus</taxon>
    </lineage>
</organism>
<dbReference type="GO" id="GO:0015020">
    <property type="term" value="F:glucuronosyltransferase activity"/>
    <property type="evidence" value="ECO:0007669"/>
    <property type="project" value="InterPro"/>
</dbReference>
<reference evidence="6" key="1">
    <citation type="journal article" date="2017" name="Nature">
        <title>The sunflower genome provides insights into oil metabolism, flowering and Asterid evolution.</title>
        <authorList>
            <person name="Badouin H."/>
            <person name="Gouzy J."/>
            <person name="Grassa C.J."/>
            <person name="Murat F."/>
            <person name="Staton S.E."/>
            <person name="Cottret L."/>
            <person name="Lelandais-Briere C."/>
            <person name="Owens G.L."/>
            <person name="Carrere S."/>
            <person name="Mayjonade B."/>
            <person name="Legrand L."/>
            <person name="Gill N."/>
            <person name="Kane N.C."/>
            <person name="Bowers J.E."/>
            <person name="Hubner S."/>
            <person name="Bellec A."/>
            <person name="Berard A."/>
            <person name="Berges H."/>
            <person name="Blanchet N."/>
            <person name="Boniface M.C."/>
            <person name="Brunel D."/>
            <person name="Catrice O."/>
            <person name="Chaidir N."/>
            <person name="Claudel C."/>
            <person name="Donnadieu C."/>
            <person name="Faraut T."/>
            <person name="Fievet G."/>
            <person name="Helmstetter N."/>
            <person name="King M."/>
            <person name="Knapp S.J."/>
            <person name="Lai Z."/>
            <person name="Le Paslier M.C."/>
            <person name="Lippi Y."/>
            <person name="Lorenzon L."/>
            <person name="Mandel J.R."/>
            <person name="Marage G."/>
            <person name="Marchand G."/>
            <person name="Marquand E."/>
            <person name="Bret-Mestries E."/>
            <person name="Morien E."/>
            <person name="Nambeesan S."/>
            <person name="Nguyen T."/>
            <person name="Pegot-Espagnet P."/>
            <person name="Pouilly N."/>
            <person name="Raftis F."/>
            <person name="Sallet E."/>
            <person name="Schiex T."/>
            <person name="Thomas J."/>
            <person name="Vandecasteele C."/>
            <person name="Vares D."/>
            <person name="Vear F."/>
            <person name="Vautrin S."/>
            <person name="Crespi M."/>
            <person name="Mangin B."/>
            <person name="Burke J.M."/>
            <person name="Salse J."/>
            <person name="Munos S."/>
            <person name="Vincourt P."/>
            <person name="Rieseberg L.H."/>
            <person name="Langlade N.B."/>
        </authorList>
    </citation>
    <scope>NUCLEOTIDE SEQUENCE</scope>
    <source>
        <tissue evidence="6">Leaves</tissue>
    </source>
</reference>
<keyword evidence="5" id="KW-0325">Glycoprotein</keyword>
<evidence type="ECO:0000313" key="6">
    <source>
        <dbReference type="EMBL" id="KAF5786066.1"/>
    </source>
</evidence>
<dbReference type="AlphaFoldDB" id="A0A9K3N3K6"/>
<proteinExistence type="predicted"/>
<comment type="subcellular location">
    <subcellularLocation>
        <location evidence="1">Membrane</location>
        <topology evidence="1">Single-pass type II membrane protein</topology>
    </subcellularLocation>
</comment>
<dbReference type="EMBL" id="MNCJ02000325">
    <property type="protein sequence ID" value="KAF5786066.1"/>
    <property type="molecule type" value="Genomic_DNA"/>
</dbReference>
<dbReference type="Pfam" id="PF02485">
    <property type="entry name" value="Branch"/>
    <property type="match status" value="1"/>
</dbReference>
<protein>
    <submittedName>
        <fullName evidence="6">Glycosyl transferase, family 14</fullName>
    </submittedName>
</protein>
<comment type="caution">
    <text evidence="6">The sequence shown here is derived from an EMBL/GenBank/DDBJ whole genome shotgun (WGS) entry which is preliminary data.</text>
</comment>
<dbReference type="PANTHER" id="PTHR45719">
    <property type="entry name" value="GLYCOSYLTRANSFERASE"/>
    <property type="match status" value="1"/>
</dbReference>
<name>A0A9K3N3K6_HELAN</name>
<dbReference type="InterPro" id="IPR044610">
    <property type="entry name" value="GLCAT14A/B/C"/>
</dbReference>
<accession>A0A9K3N3K6</accession>
<evidence type="ECO:0000256" key="3">
    <source>
        <dbReference type="ARBA" id="ARBA00022679"/>
    </source>
</evidence>
<evidence type="ECO:0000256" key="4">
    <source>
        <dbReference type="ARBA" id="ARBA00023136"/>
    </source>
</evidence>
<evidence type="ECO:0000256" key="2">
    <source>
        <dbReference type="ARBA" id="ARBA00022676"/>
    </source>
</evidence>